<dbReference type="NCBIfam" id="TIGR00577">
    <property type="entry name" value="fpg"/>
    <property type="match status" value="1"/>
</dbReference>
<evidence type="ECO:0000256" key="3">
    <source>
        <dbReference type="ARBA" id="ARBA00011245"/>
    </source>
</evidence>
<keyword evidence="8 15" id="KW-0862">Zinc</keyword>
<feature type="binding site" evidence="15">
    <location>
        <position position="93"/>
    </location>
    <ligand>
        <name>DNA</name>
        <dbReference type="ChEBI" id="CHEBI:16991"/>
    </ligand>
</feature>
<evidence type="ECO:0000256" key="9">
    <source>
        <dbReference type="ARBA" id="ARBA00023125"/>
    </source>
</evidence>
<keyword evidence="11 15" id="KW-0456">Lyase</keyword>
<feature type="active site" description="Proton donor; for beta-elimination activity" evidence="15">
    <location>
        <position position="58"/>
    </location>
</feature>
<evidence type="ECO:0000313" key="19">
    <source>
        <dbReference type="Proteomes" id="UP000777303"/>
    </source>
</evidence>
<dbReference type="FunFam" id="1.10.8.50:FF:000003">
    <property type="entry name" value="Formamidopyrimidine-DNA glycosylase"/>
    <property type="match status" value="1"/>
</dbReference>
<keyword evidence="10 15" id="KW-0234">DNA repair</keyword>
<gene>
    <name evidence="15 18" type="primary">mutM</name>
    <name evidence="15" type="synonym">fpg</name>
    <name evidence="18" type="ORF">H9901_03725</name>
</gene>
<evidence type="ECO:0000256" key="7">
    <source>
        <dbReference type="ARBA" id="ARBA00022801"/>
    </source>
</evidence>
<evidence type="ECO:0000259" key="17">
    <source>
        <dbReference type="PROSITE" id="PS51068"/>
    </source>
</evidence>
<dbReference type="GO" id="GO:0034039">
    <property type="term" value="F:8-oxo-7,8-dihydroguanine DNA N-glycosylase activity"/>
    <property type="evidence" value="ECO:0007669"/>
    <property type="project" value="TreeGrafter"/>
</dbReference>
<comment type="subunit">
    <text evidence="3 15">Monomer.</text>
</comment>
<keyword evidence="12 15" id="KW-0511">Multifunctional enzyme</keyword>
<dbReference type="InterPro" id="IPR035937">
    <property type="entry name" value="FPG_N"/>
</dbReference>
<dbReference type="EMBL" id="JAHLFS010000048">
    <property type="protein sequence ID" value="MBU3851789.1"/>
    <property type="molecule type" value="Genomic_DNA"/>
</dbReference>
<reference evidence="18" key="2">
    <citation type="submission" date="2021-04" db="EMBL/GenBank/DDBJ databases">
        <authorList>
            <person name="Gilroy R."/>
        </authorList>
    </citation>
    <scope>NUCLEOTIDE SEQUENCE</scope>
    <source>
        <strain evidence="18">F6-6636</strain>
    </source>
</reference>
<dbReference type="GO" id="GO:0003690">
    <property type="term" value="F:double-stranded DNA binding"/>
    <property type="evidence" value="ECO:0007669"/>
    <property type="project" value="UniProtKB-ARBA"/>
</dbReference>
<dbReference type="InterPro" id="IPR015886">
    <property type="entry name" value="H2TH_FPG"/>
</dbReference>
<dbReference type="GO" id="GO:0008270">
    <property type="term" value="F:zinc ion binding"/>
    <property type="evidence" value="ECO:0007669"/>
    <property type="project" value="UniProtKB-UniRule"/>
</dbReference>
<comment type="caution">
    <text evidence="18">The sequence shown here is derived from an EMBL/GenBank/DDBJ whole genome shotgun (WGS) entry which is preliminary data.</text>
</comment>
<evidence type="ECO:0000256" key="5">
    <source>
        <dbReference type="ARBA" id="ARBA00022763"/>
    </source>
</evidence>
<keyword evidence="9 15" id="KW-0238">DNA-binding</keyword>
<feature type="active site" description="Schiff-base intermediate with DNA" evidence="15">
    <location>
        <position position="2"/>
    </location>
</feature>
<dbReference type="InterPro" id="IPR000214">
    <property type="entry name" value="Znf_DNA_glyclase/AP_lyase"/>
</dbReference>
<evidence type="ECO:0000256" key="10">
    <source>
        <dbReference type="ARBA" id="ARBA00023204"/>
    </source>
</evidence>
<protein>
    <recommendedName>
        <fullName evidence="15">Formamidopyrimidine-DNA glycosylase</fullName>
        <shortName evidence="15">Fapy-DNA glycosylase</shortName>
        <ecNumber evidence="15">3.2.2.23</ecNumber>
    </recommendedName>
    <alternativeName>
        <fullName evidence="15">DNA-(apurinic or apyrimidinic site) lyase MutM</fullName>
        <shortName evidence="15">AP lyase MutM</shortName>
        <ecNumber evidence="15">4.2.99.18</ecNumber>
    </alternativeName>
</protein>
<comment type="catalytic activity">
    <reaction evidence="1 15">
        <text>Hydrolysis of DNA containing ring-opened 7-methylguanine residues, releasing 2,6-diamino-4-hydroxy-5-(N-methyl)formamidopyrimidine.</text>
        <dbReference type="EC" id="3.2.2.23"/>
    </reaction>
</comment>
<dbReference type="NCBIfam" id="NF002211">
    <property type="entry name" value="PRK01103.1"/>
    <property type="match status" value="1"/>
</dbReference>
<evidence type="ECO:0000256" key="13">
    <source>
        <dbReference type="ARBA" id="ARBA00023295"/>
    </source>
</evidence>
<dbReference type="Pfam" id="PF06831">
    <property type="entry name" value="H2TH"/>
    <property type="match status" value="1"/>
</dbReference>
<evidence type="ECO:0000256" key="4">
    <source>
        <dbReference type="ARBA" id="ARBA00022723"/>
    </source>
</evidence>
<comment type="catalytic activity">
    <reaction evidence="14 15">
        <text>2'-deoxyribonucleotide-(2'-deoxyribose 5'-phosphate)-2'-deoxyribonucleotide-DNA = a 3'-end 2'-deoxyribonucleotide-(2,3-dehydro-2,3-deoxyribose 5'-phosphate)-DNA + a 5'-end 5'-phospho-2'-deoxyribonucleoside-DNA + H(+)</text>
        <dbReference type="Rhea" id="RHEA:66592"/>
        <dbReference type="Rhea" id="RHEA-COMP:13180"/>
        <dbReference type="Rhea" id="RHEA-COMP:16897"/>
        <dbReference type="Rhea" id="RHEA-COMP:17067"/>
        <dbReference type="ChEBI" id="CHEBI:15378"/>
        <dbReference type="ChEBI" id="CHEBI:136412"/>
        <dbReference type="ChEBI" id="CHEBI:157695"/>
        <dbReference type="ChEBI" id="CHEBI:167181"/>
        <dbReference type="EC" id="4.2.99.18"/>
    </reaction>
</comment>
<evidence type="ECO:0000256" key="8">
    <source>
        <dbReference type="ARBA" id="ARBA00022833"/>
    </source>
</evidence>
<dbReference type="SUPFAM" id="SSF46946">
    <property type="entry name" value="S13-like H2TH domain"/>
    <property type="match status" value="1"/>
</dbReference>
<accession>A0A948WZN6</accession>
<dbReference type="PROSITE" id="PS51066">
    <property type="entry name" value="ZF_FPG_2"/>
    <property type="match status" value="1"/>
</dbReference>
<evidence type="ECO:0000256" key="15">
    <source>
        <dbReference type="HAMAP-Rule" id="MF_00103"/>
    </source>
</evidence>
<dbReference type="SMART" id="SM00898">
    <property type="entry name" value="Fapy_DNA_glyco"/>
    <property type="match status" value="1"/>
</dbReference>
<dbReference type="Proteomes" id="UP000777303">
    <property type="component" value="Unassembled WGS sequence"/>
</dbReference>
<dbReference type="HAMAP" id="MF_00103">
    <property type="entry name" value="Fapy_DNA_glycosyl"/>
    <property type="match status" value="1"/>
</dbReference>
<keyword evidence="13 15" id="KW-0326">Glycosidase</keyword>
<dbReference type="PANTHER" id="PTHR22993">
    <property type="entry name" value="FORMAMIDOPYRIMIDINE-DNA GLYCOSYLASE"/>
    <property type="match status" value="1"/>
</dbReference>
<dbReference type="InterPro" id="IPR010663">
    <property type="entry name" value="Znf_FPG/IleRS"/>
</dbReference>
<dbReference type="GO" id="GO:0003684">
    <property type="term" value="F:damaged DNA binding"/>
    <property type="evidence" value="ECO:0007669"/>
    <property type="project" value="InterPro"/>
</dbReference>
<evidence type="ECO:0000256" key="14">
    <source>
        <dbReference type="ARBA" id="ARBA00044632"/>
    </source>
</evidence>
<evidence type="ECO:0000256" key="12">
    <source>
        <dbReference type="ARBA" id="ARBA00023268"/>
    </source>
</evidence>
<evidence type="ECO:0000256" key="6">
    <source>
        <dbReference type="ARBA" id="ARBA00022771"/>
    </source>
</evidence>
<dbReference type="Pfam" id="PF06827">
    <property type="entry name" value="zf-FPG_IleRS"/>
    <property type="match status" value="1"/>
</dbReference>
<feature type="domain" description="Formamidopyrimidine-DNA glycosylase catalytic" evidence="17">
    <location>
        <begin position="2"/>
        <end position="115"/>
    </location>
</feature>
<dbReference type="SUPFAM" id="SSF57716">
    <property type="entry name" value="Glucocorticoid receptor-like (DNA-binding domain)"/>
    <property type="match status" value="1"/>
</dbReference>
<evidence type="ECO:0000313" key="18">
    <source>
        <dbReference type="EMBL" id="MBU3851789.1"/>
    </source>
</evidence>
<keyword evidence="6 15" id="KW-0863">Zinc-finger</keyword>
<dbReference type="SUPFAM" id="SSF81624">
    <property type="entry name" value="N-terminal domain of MutM-like DNA repair proteins"/>
    <property type="match status" value="1"/>
</dbReference>
<evidence type="ECO:0000259" key="16">
    <source>
        <dbReference type="PROSITE" id="PS51066"/>
    </source>
</evidence>
<dbReference type="PROSITE" id="PS51068">
    <property type="entry name" value="FPG_CAT"/>
    <property type="match status" value="1"/>
</dbReference>
<dbReference type="InterPro" id="IPR015887">
    <property type="entry name" value="DNA_glyclase_Znf_dom_DNA_BS"/>
</dbReference>
<dbReference type="Gene3D" id="3.20.190.10">
    <property type="entry name" value="MutM-like, N-terminal"/>
    <property type="match status" value="1"/>
</dbReference>
<feature type="binding site" evidence="15">
    <location>
        <position position="112"/>
    </location>
    <ligand>
        <name>DNA</name>
        <dbReference type="ChEBI" id="CHEBI:16991"/>
    </ligand>
</feature>
<organism evidence="18 19">
    <name type="scientific">Candidatus Paralactobacillus gallistercoris</name>
    <dbReference type="NCBI Taxonomy" id="2838724"/>
    <lineage>
        <taxon>Bacteria</taxon>
        <taxon>Bacillati</taxon>
        <taxon>Bacillota</taxon>
        <taxon>Bacilli</taxon>
        <taxon>Lactobacillales</taxon>
        <taxon>Lactobacillaceae</taxon>
        <taxon>Lactobacillus</taxon>
    </lineage>
</organism>
<comment type="cofactor">
    <cofactor evidence="15">
        <name>Zn(2+)</name>
        <dbReference type="ChEBI" id="CHEBI:29105"/>
    </cofactor>
    <text evidence="15">Binds 1 zinc ion per subunit.</text>
</comment>
<dbReference type="GO" id="GO:0140078">
    <property type="term" value="F:class I DNA-(apurinic or apyrimidinic site) endonuclease activity"/>
    <property type="evidence" value="ECO:0007669"/>
    <property type="project" value="UniProtKB-EC"/>
</dbReference>
<feature type="active site" description="Proton donor; for delta-elimination activity" evidence="15">
    <location>
        <position position="264"/>
    </location>
</feature>
<dbReference type="AlphaFoldDB" id="A0A948WZN6"/>
<dbReference type="EC" id="4.2.99.18" evidence="15"/>
<dbReference type="InterPro" id="IPR012319">
    <property type="entry name" value="FPG_cat"/>
</dbReference>
<feature type="active site" description="Proton donor" evidence="15">
    <location>
        <position position="3"/>
    </location>
</feature>
<keyword evidence="5 15" id="KW-0227">DNA damage</keyword>
<feature type="domain" description="FPG-type" evidence="16">
    <location>
        <begin position="240"/>
        <end position="274"/>
    </location>
</feature>
<name>A0A948WZN6_9LACO</name>
<evidence type="ECO:0000256" key="11">
    <source>
        <dbReference type="ARBA" id="ARBA00023239"/>
    </source>
</evidence>
<dbReference type="EC" id="3.2.2.23" evidence="15"/>
<dbReference type="CDD" id="cd08966">
    <property type="entry name" value="EcFpg-like_N"/>
    <property type="match status" value="1"/>
</dbReference>
<dbReference type="PROSITE" id="PS01242">
    <property type="entry name" value="ZF_FPG_1"/>
    <property type="match status" value="1"/>
</dbReference>
<reference evidence="18" key="1">
    <citation type="journal article" date="2021" name="PeerJ">
        <title>Extensive microbial diversity within the chicken gut microbiome revealed by metagenomics and culture.</title>
        <authorList>
            <person name="Gilroy R."/>
            <person name="Ravi A."/>
            <person name="Getino M."/>
            <person name="Pursley I."/>
            <person name="Horton D.L."/>
            <person name="Alikhan N.F."/>
            <person name="Baker D."/>
            <person name="Gharbi K."/>
            <person name="Hall N."/>
            <person name="Watson M."/>
            <person name="Adriaenssens E.M."/>
            <person name="Foster-Nyarko E."/>
            <person name="Jarju S."/>
            <person name="Secka A."/>
            <person name="Antonio M."/>
            <person name="Oren A."/>
            <person name="Chaudhuri R.R."/>
            <person name="La Ragione R."/>
            <person name="Hildebrand F."/>
            <person name="Pallen M.J."/>
        </authorList>
    </citation>
    <scope>NUCLEOTIDE SEQUENCE</scope>
    <source>
        <strain evidence="18">F6-6636</strain>
    </source>
</reference>
<dbReference type="GO" id="GO:0006284">
    <property type="term" value="P:base-excision repair"/>
    <property type="evidence" value="ECO:0007669"/>
    <property type="project" value="InterPro"/>
</dbReference>
<keyword evidence="4 15" id="KW-0479">Metal-binding</keyword>
<comment type="caution">
    <text evidence="15">Lacks conserved residue(s) required for the propagation of feature annotation.</text>
</comment>
<evidence type="ECO:0000256" key="2">
    <source>
        <dbReference type="ARBA" id="ARBA00009409"/>
    </source>
</evidence>
<evidence type="ECO:0000256" key="1">
    <source>
        <dbReference type="ARBA" id="ARBA00001668"/>
    </source>
</evidence>
<dbReference type="SMART" id="SM01232">
    <property type="entry name" value="H2TH"/>
    <property type="match status" value="1"/>
</dbReference>
<keyword evidence="7 15" id="KW-0378">Hydrolase</keyword>
<comment type="function">
    <text evidence="15">Involved in base excision repair of DNA damaged by oxidation or by mutagenic agents. Acts as DNA glycosylase that recognizes and removes damaged bases. Has a preference for oxidized purines, such as 7,8-dihydro-8-oxoguanine (8-oxoG). Has AP (apurinic/apyrimidinic) lyase activity and introduces nicks in the DNA strand. Cleaves the DNA backbone by beta-delta elimination to generate a single-strand break at the site of the removed base with both 3'- and 5'-phosphates.</text>
</comment>
<dbReference type="InterPro" id="IPR010979">
    <property type="entry name" value="Ribosomal_uS13-like_H2TH"/>
</dbReference>
<dbReference type="PANTHER" id="PTHR22993:SF9">
    <property type="entry name" value="FORMAMIDOPYRIMIDINE-DNA GLYCOSYLASE"/>
    <property type="match status" value="1"/>
</dbReference>
<comment type="similarity">
    <text evidence="2 15">Belongs to the FPG family.</text>
</comment>
<proteinExistence type="inferred from homology"/>
<dbReference type="InterPro" id="IPR020629">
    <property type="entry name" value="FPG_Glyclase"/>
</dbReference>
<dbReference type="Pfam" id="PF01149">
    <property type="entry name" value="Fapy_DNA_glyco"/>
    <property type="match status" value="1"/>
</dbReference>
<sequence>MPELPEVETVRRGLNRLVIGKTIQAINILWDKTVVDSHTEFKKRLIGRTIKRVDRRGKYLLFRLNDNLTLVSHLRMEGHYQLVQKVDEPFIKHTCVTFTFTDGTQLRYIDSRKFGRMNLIATDREDSFRGLAKLGPEPLSDNFDVPDFARALRRHHKPIKTTLLDQTAVAGLGNIYVDETLWMSYIHPLQPADTLTDAEIKLLHDNIITELKLAIAKGGTTFHSFIGADGKQGEFQNDLHVYNHAGEPCERCGTTIIKIKVNQRGTSFCPHCQVLHKDRIVR</sequence>
<dbReference type="Gene3D" id="1.10.8.50">
    <property type="match status" value="1"/>
</dbReference>